<protein>
    <recommendedName>
        <fullName evidence="2">DUF1985 domain-containing protein</fullName>
    </recommendedName>
</protein>
<reference evidence="3 4" key="1">
    <citation type="journal article" date="2018" name="Science">
        <title>The opium poppy genome and morphinan production.</title>
        <authorList>
            <person name="Guo L."/>
            <person name="Winzer T."/>
            <person name="Yang X."/>
            <person name="Li Y."/>
            <person name="Ning Z."/>
            <person name="He Z."/>
            <person name="Teodor R."/>
            <person name="Lu Y."/>
            <person name="Bowser T.A."/>
            <person name="Graham I.A."/>
            <person name="Ye K."/>
        </authorList>
    </citation>
    <scope>NUCLEOTIDE SEQUENCE [LARGE SCALE GENOMIC DNA]</scope>
    <source>
        <strain evidence="4">cv. HN1</strain>
        <tissue evidence="3">Leaves</tissue>
    </source>
</reference>
<keyword evidence="4" id="KW-1185">Reference proteome</keyword>
<dbReference type="AlphaFoldDB" id="A0A4Y7J766"/>
<dbReference type="PANTHER" id="PTHR48449">
    <property type="entry name" value="DUF1985 DOMAIN-CONTAINING PROTEIN"/>
    <property type="match status" value="1"/>
</dbReference>
<gene>
    <name evidence="3" type="ORF">C5167_014741</name>
</gene>
<dbReference type="InterPro" id="IPR015410">
    <property type="entry name" value="DUF1985"/>
</dbReference>
<dbReference type="EMBL" id="CM010717">
    <property type="protein sequence ID" value="RZC55892.1"/>
    <property type="molecule type" value="Genomic_DNA"/>
</dbReference>
<dbReference type="Proteomes" id="UP000316621">
    <property type="component" value="Chromosome 3"/>
</dbReference>
<feature type="region of interest" description="Disordered" evidence="1">
    <location>
        <begin position="424"/>
        <end position="463"/>
    </location>
</feature>
<feature type="compositionally biased region" description="Basic and acidic residues" evidence="1">
    <location>
        <begin position="440"/>
        <end position="454"/>
    </location>
</feature>
<feature type="domain" description="DUF1985" evidence="2">
    <location>
        <begin position="159"/>
        <end position="303"/>
    </location>
</feature>
<evidence type="ECO:0000256" key="1">
    <source>
        <dbReference type="SAM" id="MobiDB-lite"/>
    </source>
</evidence>
<organism evidence="3 4">
    <name type="scientific">Papaver somniferum</name>
    <name type="common">Opium poppy</name>
    <dbReference type="NCBI Taxonomy" id="3469"/>
    <lineage>
        <taxon>Eukaryota</taxon>
        <taxon>Viridiplantae</taxon>
        <taxon>Streptophyta</taxon>
        <taxon>Embryophyta</taxon>
        <taxon>Tracheophyta</taxon>
        <taxon>Spermatophyta</taxon>
        <taxon>Magnoliopsida</taxon>
        <taxon>Ranunculales</taxon>
        <taxon>Papaveraceae</taxon>
        <taxon>Papaveroideae</taxon>
        <taxon>Papaver</taxon>
    </lineage>
</organism>
<evidence type="ECO:0000259" key="2">
    <source>
        <dbReference type="Pfam" id="PF09331"/>
    </source>
</evidence>
<evidence type="ECO:0000313" key="3">
    <source>
        <dbReference type="EMBL" id="RZC55892.1"/>
    </source>
</evidence>
<sequence length="564" mass="65182">MDLAKFFRSLLTQNYCHRCQVMCIPEEVPTKHKDSMPVVNKRTYIHPQKYRDGYRNITTYSSFSSLKELRENLEDDEQVIFRKTAIWHLLDMPEEQSWSGALVNYLLSREVAYPVVPGEKAEEKVVETWFRVCDEEFGFGKVYDKNSGSIEICDNPFEKDICFGKLEFTLIYGLSFRKPDQAFICPEGPSTLKTRYFSNIDSVKGSHLRAFIFGKEVESSSKNKEPKNKKVKLESKNRVIITEKRVDCSSEERVKVALLYFVHFFLLGHGNHANVEDEFWHLVDNLTEFNKYPWGELVYDRTITKSRSALLYQTNNYKKEGLPTFKSQGLPHVLVVWALEIFPGLLQKFGDRKDSITWQPHILTVLCNELVHHQSIVKTLNSVPVIRESITGHTYDSLEEMLGECLGPLNYVISDLEEDKFVVEQDNEDSETKSSSPQKQPDDHVPESNPKDSSNKNAPYGARFDDDRLQEVVKLLADIFQTQREAADVSKKLMDKVDDLIESQKTVMAKITLLENDVACLKQRNDEEPPFEGDYHDEEMSHCSVSRNLCVETEFSKEDVEFHT</sequence>
<evidence type="ECO:0000313" key="4">
    <source>
        <dbReference type="Proteomes" id="UP000316621"/>
    </source>
</evidence>
<dbReference type="Pfam" id="PF09331">
    <property type="entry name" value="DUF1985"/>
    <property type="match status" value="1"/>
</dbReference>
<dbReference type="PANTHER" id="PTHR48449:SF1">
    <property type="entry name" value="DUF1985 DOMAIN-CONTAINING PROTEIN"/>
    <property type="match status" value="1"/>
</dbReference>
<dbReference type="Gramene" id="RZC55892">
    <property type="protein sequence ID" value="RZC55892"/>
    <property type="gene ID" value="C5167_014741"/>
</dbReference>
<proteinExistence type="predicted"/>
<accession>A0A4Y7J766</accession>
<name>A0A4Y7J766_PAPSO</name>